<dbReference type="GO" id="GO:0000981">
    <property type="term" value="F:DNA-binding transcription factor activity, RNA polymerase II-specific"/>
    <property type="evidence" value="ECO:0007669"/>
    <property type="project" value="TreeGrafter"/>
</dbReference>
<keyword evidence="5 9" id="KW-0805">Transcription regulation</keyword>
<dbReference type="InterPro" id="IPR037241">
    <property type="entry name" value="E2F-DP_heterodim"/>
</dbReference>
<dbReference type="Pfam" id="PF05485">
    <property type="entry name" value="THAP"/>
    <property type="match status" value="1"/>
</dbReference>
<dbReference type="Gene3D" id="1.10.10.10">
    <property type="entry name" value="Winged helix-like DNA-binding domain superfamily/Winged helix DNA-binding domain"/>
    <property type="match status" value="1"/>
</dbReference>
<dbReference type="AlphaFoldDB" id="A0A3B3RCZ8"/>
<keyword evidence="7 9" id="KW-0804">Transcription</keyword>
<comment type="subcellular location">
    <subcellularLocation>
        <location evidence="9">Nucleus</location>
    </subcellularLocation>
</comment>
<dbReference type="Pfam" id="PF02319">
    <property type="entry name" value="WHD_E2F_TDP"/>
    <property type="match status" value="1"/>
</dbReference>
<dbReference type="FunFam" id="1.10.10.10:FF:000008">
    <property type="entry name" value="E2F transcription factor 1"/>
    <property type="match status" value="1"/>
</dbReference>
<evidence type="ECO:0000259" key="11">
    <source>
        <dbReference type="PROSITE" id="PS50950"/>
    </source>
</evidence>
<evidence type="ECO:0000256" key="9">
    <source>
        <dbReference type="RuleBase" id="RU003796"/>
    </source>
</evidence>
<evidence type="ECO:0000256" key="3">
    <source>
        <dbReference type="ARBA" id="ARBA00022771"/>
    </source>
</evidence>
<dbReference type="GeneTree" id="ENSGT00940000155734"/>
<dbReference type="SUPFAM" id="SSF46785">
    <property type="entry name" value="Winged helix' DNA-binding domain"/>
    <property type="match status" value="1"/>
</dbReference>
<evidence type="ECO:0000256" key="4">
    <source>
        <dbReference type="ARBA" id="ARBA00022833"/>
    </source>
</evidence>
<evidence type="ECO:0000256" key="10">
    <source>
        <dbReference type="SAM" id="MobiDB-lite"/>
    </source>
</evidence>
<dbReference type="Proteomes" id="UP000261540">
    <property type="component" value="Unplaced"/>
</dbReference>
<keyword evidence="9" id="KW-0539">Nucleus</keyword>
<dbReference type="PANTHER" id="PTHR12081:SF19">
    <property type="entry name" value="TRANSCRIPTION FACTOR E2F6"/>
    <property type="match status" value="1"/>
</dbReference>
<dbReference type="InterPro" id="IPR006612">
    <property type="entry name" value="THAP_Znf"/>
</dbReference>
<keyword evidence="13" id="KW-1185">Reference proteome</keyword>
<protein>
    <submittedName>
        <fullName evidence="12">E2F transcription factor 6</fullName>
    </submittedName>
</protein>
<dbReference type="InterPro" id="IPR003316">
    <property type="entry name" value="E2F_WHTH_DNA-bd_dom"/>
</dbReference>
<reference evidence="12" key="2">
    <citation type="submission" date="2025-09" db="UniProtKB">
        <authorList>
            <consortium name="Ensembl"/>
        </authorList>
    </citation>
    <scope>IDENTIFICATION</scope>
</reference>
<evidence type="ECO:0000256" key="2">
    <source>
        <dbReference type="ARBA" id="ARBA00022723"/>
    </source>
</evidence>
<dbReference type="SUPFAM" id="SSF57716">
    <property type="entry name" value="Glucocorticoid receptor-like (DNA-binding domain)"/>
    <property type="match status" value="1"/>
</dbReference>
<keyword evidence="3 8" id="KW-0863">Zinc-finger</keyword>
<sequence>MVRCMVQGCPNKSYPDSEFTNRPRKRFFSFPKDQARVKVWLAALRETDKVPSEEHRICEDHFLKDHITQHGISEDAIPIMPPYLDGTLALPAESEELADLSDVDDLQNDYSGDRIDEEQTWENEACEGFEDDAENNLTKTEEEIDPKDSIPKTKGNRPPPSPQTKYRCDVSLGRLTKRFMDLLYMAPEGVLDLNEAARLLGARKRRVYDVTNVLSGIQLIKKRTTNQIQWVGSIPTSELPSQWLLKLREELLNLTAVEEALDELIKDCAHQLFSLTDQKDVTEYPFCTMAIIRHTLVL</sequence>
<dbReference type="SMART" id="SM00692">
    <property type="entry name" value="DM3"/>
    <property type="match status" value="1"/>
</dbReference>
<evidence type="ECO:0000256" key="8">
    <source>
        <dbReference type="PROSITE-ProRule" id="PRU00309"/>
    </source>
</evidence>
<keyword evidence="2" id="KW-0479">Metal-binding</keyword>
<dbReference type="SUPFAM" id="SSF144074">
    <property type="entry name" value="E2F-DP heterodimerization region"/>
    <property type="match status" value="1"/>
</dbReference>
<keyword evidence="6 8" id="KW-0238">DNA-binding</keyword>
<proteinExistence type="inferred from homology"/>
<feature type="region of interest" description="Disordered" evidence="10">
    <location>
        <begin position="129"/>
        <end position="165"/>
    </location>
</feature>
<dbReference type="InterPro" id="IPR036390">
    <property type="entry name" value="WH_DNA-bd_sf"/>
</dbReference>
<dbReference type="GO" id="GO:0008270">
    <property type="term" value="F:zinc ion binding"/>
    <property type="evidence" value="ECO:0007669"/>
    <property type="project" value="UniProtKB-KW"/>
</dbReference>
<dbReference type="InterPro" id="IPR036388">
    <property type="entry name" value="WH-like_DNA-bd_sf"/>
</dbReference>
<dbReference type="STRING" id="1676925.ENSPKIP00000015800"/>
<dbReference type="Ensembl" id="ENSPKIT00000040275.1">
    <property type="protein sequence ID" value="ENSPKIP00000015800.1"/>
    <property type="gene ID" value="ENSPKIG00000002387.1"/>
</dbReference>
<dbReference type="InterPro" id="IPR015633">
    <property type="entry name" value="E2F"/>
</dbReference>
<evidence type="ECO:0000256" key="7">
    <source>
        <dbReference type="ARBA" id="ARBA00023163"/>
    </source>
</evidence>
<evidence type="ECO:0000313" key="12">
    <source>
        <dbReference type="Ensembl" id="ENSPKIP00000015800.1"/>
    </source>
</evidence>
<dbReference type="GO" id="GO:0090575">
    <property type="term" value="C:RNA polymerase II transcription regulator complex"/>
    <property type="evidence" value="ECO:0007669"/>
    <property type="project" value="TreeGrafter"/>
</dbReference>
<dbReference type="PANTHER" id="PTHR12081">
    <property type="entry name" value="TRANSCRIPTION FACTOR E2F"/>
    <property type="match status" value="1"/>
</dbReference>
<dbReference type="SMART" id="SM01372">
    <property type="entry name" value="E2F_TDP"/>
    <property type="match status" value="1"/>
</dbReference>
<dbReference type="Gene3D" id="6.20.210.20">
    <property type="entry name" value="THAP domain"/>
    <property type="match status" value="1"/>
</dbReference>
<name>A0A3B3RCZ8_9TELE</name>
<evidence type="ECO:0000256" key="6">
    <source>
        <dbReference type="ARBA" id="ARBA00023125"/>
    </source>
</evidence>
<organism evidence="12 13">
    <name type="scientific">Paramormyrops kingsleyae</name>
    <dbReference type="NCBI Taxonomy" id="1676925"/>
    <lineage>
        <taxon>Eukaryota</taxon>
        <taxon>Metazoa</taxon>
        <taxon>Chordata</taxon>
        <taxon>Craniata</taxon>
        <taxon>Vertebrata</taxon>
        <taxon>Euteleostomi</taxon>
        <taxon>Actinopterygii</taxon>
        <taxon>Neopterygii</taxon>
        <taxon>Teleostei</taxon>
        <taxon>Osteoglossocephala</taxon>
        <taxon>Osteoglossomorpha</taxon>
        <taxon>Osteoglossiformes</taxon>
        <taxon>Mormyridae</taxon>
        <taxon>Paramormyrops</taxon>
    </lineage>
</organism>
<keyword evidence="4" id="KW-0862">Zinc</keyword>
<dbReference type="GO" id="GO:0000978">
    <property type="term" value="F:RNA polymerase II cis-regulatory region sequence-specific DNA binding"/>
    <property type="evidence" value="ECO:0007669"/>
    <property type="project" value="InterPro"/>
</dbReference>
<dbReference type="SMART" id="SM00980">
    <property type="entry name" value="THAP"/>
    <property type="match status" value="1"/>
</dbReference>
<feature type="domain" description="THAP-type" evidence="11">
    <location>
        <begin position="1"/>
        <end position="81"/>
    </location>
</feature>
<evidence type="ECO:0000313" key="13">
    <source>
        <dbReference type="Proteomes" id="UP000261540"/>
    </source>
</evidence>
<evidence type="ECO:0000256" key="5">
    <source>
        <dbReference type="ARBA" id="ARBA00023015"/>
    </source>
</evidence>
<evidence type="ECO:0000256" key="1">
    <source>
        <dbReference type="ARBA" id="ARBA00010940"/>
    </source>
</evidence>
<comment type="similarity">
    <text evidence="1 9">Belongs to the E2F/DP family.</text>
</comment>
<dbReference type="PROSITE" id="PS50950">
    <property type="entry name" value="ZF_THAP"/>
    <property type="match status" value="1"/>
</dbReference>
<accession>A0A3B3RCZ8</accession>
<dbReference type="InterPro" id="IPR038441">
    <property type="entry name" value="THAP_Znf_sf"/>
</dbReference>
<reference evidence="12" key="1">
    <citation type="submission" date="2025-08" db="UniProtKB">
        <authorList>
            <consortium name="Ensembl"/>
        </authorList>
    </citation>
    <scope>IDENTIFICATION</scope>
</reference>